<reference evidence="3" key="1">
    <citation type="journal article" date="2023" name="Commun. Biol.">
        <title>Genome analysis of Parmales, the sister group of diatoms, reveals the evolutionary specialization of diatoms from phago-mixotrophs to photoautotrophs.</title>
        <authorList>
            <person name="Ban H."/>
            <person name="Sato S."/>
            <person name="Yoshikawa S."/>
            <person name="Yamada K."/>
            <person name="Nakamura Y."/>
            <person name="Ichinomiya M."/>
            <person name="Sato N."/>
            <person name="Blanc-Mathieu R."/>
            <person name="Endo H."/>
            <person name="Kuwata A."/>
            <person name="Ogata H."/>
        </authorList>
    </citation>
    <scope>NUCLEOTIDE SEQUENCE [LARGE SCALE GENOMIC DNA]</scope>
    <source>
        <strain evidence="3">NIES 3701</strain>
    </source>
</reference>
<feature type="region of interest" description="Disordered" evidence="1">
    <location>
        <begin position="78"/>
        <end position="195"/>
    </location>
</feature>
<evidence type="ECO:0000313" key="2">
    <source>
        <dbReference type="EMBL" id="GMH93417.1"/>
    </source>
</evidence>
<sequence length="259" mass="29646">MSFNIYVDPPMNSGSTVANGHPTNPTIPNTRAPLKYIQNQQQQQHNLATPLAKPFNPSHPKSSTKLTPHMEAMMTSKINNKNKKHSRKLSGIFNPPNPPTPATPAATQKATPADNNATHRAQPQPQSIQHQQMTPQQFQPQHPNRQPQFQNPHHRPLPQRRQQPNPNNFHPHPQQHQSFYRHHGPQHPPPAHFLPPQMHPTFHQNLNQPIIIKLQSQPSNLSPFTKAYWSNNIRPNEEIKKSLEGVYEEIKNKYMPPTK</sequence>
<keyword evidence="3" id="KW-1185">Reference proteome</keyword>
<feature type="region of interest" description="Disordered" evidence="1">
    <location>
        <begin position="1"/>
        <end position="24"/>
    </location>
</feature>
<dbReference type="AlphaFoldDB" id="A0A9W7BN12"/>
<feature type="compositionally biased region" description="Low complexity" evidence="1">
    <location>
        <begin position="159"/>
        <end position="177"/>
    </location>
</feature>
<gene>
    <name evidence="2" type="ORF">TrST_g7462</name>
</gene>
<comment type="caution">
    <text evidence="2">The sequence shown here is derived from an EMBL/GenBank/DDBJ whole genome shotgun (WGS) entry which is preliminary data.</text>
</comment>
<evidence type="ECO:0000313" key="3">
    <source>
        <dbReference type="Proteomes" id="UP001165085"/>
    </source>
</evidence>
<feature type="region of interest" description="Disordered" evidence="1">
    <location>
        <begin position="41"/>
        <end position="66"/>
    </location>
</feature>
<dbReference type="Proteomes" id="UP001165085">
    <property type="component" value="Unassembled WGS sequence"/>
</dbReference>
<proteinExistence type="predicted"/>
<feature type="compositionally biased region" description="Polar residues" evidence="1">
    <location>
        <begin position="12"/>
        <end position="24"/>
    </location>
</feature>
<feature type="compositionally biased region" description="Low complexity" evidence="1">
    <location>
        <begin position="122"/>
        <end position="143"/>
    </location>
</feature>
<protein>
    <submittedName>
        <fullName evidence="2">Uncharacterized protein</fullName>
    </submittedName>
</protein>
<evidence type="ECO:0000256" key="1">
    <source>
        <dbReference type="SAM" id="MobiDB-lite"/>
    </source>
</evidence>
<name>A0A9W7BN12_9STRA</name>
<dbReference type="EMBL" id="BRXY01000413">
    <property type="protein sequence ID" value="GMH93417.1"/>
    <property type="molecule type" value="Genomic_DNA"/>
</dbReference>
<feature type="compositionally biased region" description="Low complexity" evidence="1">
    <location>
        <begin position="103"/>
        <end position="113"/>
    </location>
</feature>
<accession>A0A9W7BN12</accession>
<organism evidence="2 3">
    <name type="scientific">Triparma strigata</name>
    <dbReference type="NCBI Taxonomy" id="1606541"/>
    <lineage>
        <taxon>Eukaryota</taxon>
        <taxon>Sar</taxon>
        <taxon>Stramenopiles</taxon>
        <taxon>Ochrophyta</taxon>
        <taxon>Bolidophyceae</taxon>
        <taxon>Parmales</taxon>
        <taxon>Triparmaceae</taxon>
        <taxon>Triparma</taxon>
    </lineage>
</organism>